<dbReference type="GO" id="GO:0003700">
    <property type="term" value="F:DNA-binding transcription factor activity"/>
    <property type="evidence" value="ECO:0007669"/>
    <property type="project" value="InterPro"/>
</dbReference>
<evidence type="ECO:0000256" key="2">
    <source>
        <dbReference type="ARBA" id="ARBA00023125"/>
    </source>
</evidence>
<keyword evidence="1" id="KW-0805">Transcription regulation</keyword>
<dbReference type="InterPro" id="IPR000524">
    <property type="entry name" value="Tscrpt_reg_HTH_GntR"/>
</dbReference>
<accession>A0A1H5PUH4</accession>
<dbReference type="Gene3D" id="3.40.1410.10">
    <property type="entry name" value="Chorismate lyase-like"/>
    <property type="match status" value="1"/>
</dbReference>
<feature type="domain" description="HTH gntR-type" evidence="4">
    <location>
        <begin position="12"/>
        <end position="80"/>
    </location>
</feature>
<dbReference type="Pfam" id="PF07702">
    <property type="entry name" value="UTRA"/>
    <property type="match status" value="1"/>
</dbReference>
<dbReference type="PROSITE" id="PS50949">
    <property type="entry name" value="HTH_GNTR"/>
    <property type="match status" value="1"/>
</dbReference>
<protein>
    <submittedName>
        <fullName evidence="5">Transcriptional regulator, GntR family</fullName>
    </submittedName>
</protein>
<dbReference type="SMART" id="SM00866">
    <property type="entry name" value="UTRA"/>
    <property type="match status" value="1"/>
</dbReference>
<dbReference type="SUPFAM" id="SSF46785">
    <property type="entry name" value="Winged helix' DNA-binding domain"/>
    <property type="match status" value="1"/>
</dbReference>
<dbReference type="Proteomes" id="UP000181980">
    <property type="component" value="Unassembled WGS sequence"/>
</dbReference>
<dbReference type="InterPro" id="IPR050679">
    <property type="entry name" value="Bact_HTH_transcr_reg"/>
</dbReference>
<dbReference type="PANTHER" id="PTHR44846">
    <property type="entry name" value="MANNOSYL-D-GLYCERATE TRANSPORT/METABOLISM SYSTEM REPRESSOR MNGR-RELATED"/>
    <property type="match status" value="1"/>
</dbReference>
<dbReference type="InterPro" id="IPR011663">
    <property type="entry name" value="UTRA"/>
</dbReference>
<dbReference type="PRINTS" id="PR00035">
    <property type="entry name" value="HTHGNTR"/>
</dbReference>
<evidence type="ECO:0000256" key="1">
    <source>
        <dbReference type="ARBA" id="ARBA00023015"/>
    </source>
</evidence>
<dbReference type="CDD" id="cd07377">
    <property type="entry name" value="WHTH_GntR"/>
    <property type="match status" value="1"/>
</dbReference>
<name>A0A1H5PUH4_9ACTN</name>
<dbReference type="InterPro" id="IPR028978">
    <property type="entry name" value="Chorismate_lyase_/UTRA_dom_sf"/>
</dbReference>
<dbReference type="InterPro" id="IPR036390">
    <property type="entry name" value="WH_DNA-bd_sf"/>
</dbReference>
<dbReference type="GO" id="GO:0045892">
    <property type="term" value="P:negative regulation of DNA-templated transcription"/>
    <property type="evidence" value="ECO:0007669"/>
    <property type="project" value="TreeGrafter"/>
</dbReference>
<proteinExistence type="predicted"/>
<gene>
    <name evidence="5" type="ORF">SAMN04488561_5829</name>
</gene>
<evidence type="ECO:0000259" key="4">
    <source>
        <dbReference type="PROSITE" id="PS50949"/>
    </source>
</evidence>
<dbReference type="GO" id="GO:0003677">
    <property type="term" value="F:DNA binding"/>
    <property type="evidence" value="ECO:0007669"/>
    <property type="project" value="UniProtKB-KW"/>
</dbReference>
<sequence length="265" mass="28318">MTLSSTSDAVRRPRVDTVTSRLRALIAEERARGGDRLPPEKELSEQLGTSRGTLREALATLEAAGEIERRRRVGTLITAPQRFTLDDAIAYPIDYICSVSSILGGASAGHNVRMVSVQREAADDESGPLLGLAAGEPVFRVSRSYDVDGVAAALVEHTLPATLNGHEVRINSLTDGVTTFFRDVEHVPLVRSDHAVTAIAATGELAAELEVAPGAPLLVVHCRLFGDDERIIALGRLVFRPDALYLTASAYPAEAPGRPSSPPRP</sequence>
<reference evidence="6" key="1">
    <citation type="submission" date="2016-10" db="EMBL/GenBank/DDBJ databases">
        <authorList>
            <person name="Varghese N."/>
            <person name="Submissions S."/>
        </authorList>
    </citation>
    <scope>NUCLEOTIDE SEQUENCE [LARGE SCALE GENOMIC DNA]</scope>
    <source>
        <strain evidence="6">DSM 45237</strain>
    </source>
</reference>
<dbReference type="Pfam" id="PF00392">
    <property type="entry name" value="GntR"/>
    <property type="match status" value="1"/>
</dbReference>
<dbReference type="InterPro" id="IPR036388">
    <property type="entry name" value="WH-like_DNA-bd_sf"/>
</dbReference>
<keyword evidence="2" id="KW-0238">DNA-binding</keyword>
<evidence type="ECO:0000256" key="3">
    <source>
        <dbReference type="ARBA" id="ARBA00023163"/>
    </source>
</evidence>
<dbReference type="RefSeq" id="WP_069115393.1">
    <property type="nucleotide sequence ID" value="NZ_FNUC01000004.1"/>
</dbReference>
<dbReference type="Gene3D" id="1.10.10.10">
    <property type="entry name" value="Winged helix-like DNA-binding domain superfamily/Winged helix DNA-binding domain"/>
    <property type="match status" value="1"/>
</dbReference>
<keyword evidence="3" id="KW-0804">Transcription</keyword>
<organism evidence="5 6">
    <name type="scientific">Jiangella alba</name>
    <dbReference type="NCBI Taxonomy" id="561176"/>
    <lineage>
        <taxon>Bacteria</taxon>
        <taxon>Bacillati</taxon>
        <taxon>Actinomycetota</taxon>
        <taxon>Actinomycetes</taxon>
        <taxon>Jiangellales</taxon>
        <taxon>Jiangellaceae</taxon>
        <taxon>Jiangella</taxon>
    </lineage>
</organism>
<dbReference type="EMBL" id="FNUC01000004">
    <property type="protein sequence ID" value="SEF17359.1"/>
    <property type="molecule type" value="Genomic_DNA"/>
</dbReference>
<dbReference type="STRING" id="561176.SAMN04488561_5829"/>
<keyword evidence="6" id="KW-1185">Reference proteome</keyword>
<dbReference type="SUPFAM" id="SSF64288">
    <property type="entry name" value="Chorismate lyase-like"/>
    <property type="match status" value="1"/>
</dbReference>
<evidence type="ECO:0000313" key="6">
    <source>
        <dbReference type="Proteomes" id="UP000181980"/>
    </source>
</evidence>
<dbReference type="SMART" id="SM00345">
    <property type="entry name" value="HTH_GNTR"/>
    <property type="match status" value="1"/>
</dbReference>
<evidence type="ECO:0000313" key="5">
    <source>
        <dbReference type="EMBL" id="SEF17359.1"/>
    </source>
</evidence>
<dbReference type="PANTHER" id="PTHR44846:SF17">
    <property type="entry name" value="GNTR-FAMILY TRANSCRIPTIONAL REGULATOR"/>
    <property type="match status" value="1"/>
</dbReference>
<dbReference type="AlphaFoldDB" id="A0A1H5PUH4"/>